<evidence type="ECO:0000256" key="5">
    <source>
        <dbReference type="ARBA" id="ARBA00023125"/>
    </source>
</evidence>
<comment type="subcellular location">
    <subcellularLocation>
        <location evidence="6">Cytoplasm</location>
    </subcellularLocation>
</comment>
<keyword evidence="6" id="KW-0227">DNA damage</keyword>
<comment type="similarity">
    <text evidence="6">Belongs to the RecF family.</text>
</comment>
<evidence type="ECO:0000256" key="3">
    <source>
        <dbReference type="ARBA" id="ARBA00022741"/>
    </source>
</evidence>
<accession>A0ABP3FTZ2</accession>
<evidence type="ECO:0000313" key="8">
    <source>
        <dbReference type="EMBL" id="GAA0324295.1"/>
    </source>
</evidence>
<keyword evidence="9" id="KW-1185">Reference proteome</keyword>
<dbReference type="InterPro" id="IPR027417">
    <property type="entry name" value="P-loop_NTPase"/>
</dbReference>
<keyword evidence="1 6" id="KW-0963">Cytoplasm</keyword>
<dbReference type="Gene3D" id="3.40.50.300">
    <property type="entry name" value="P-loop containing nucleotide triphosphate hydrolases"/>
    <property type="match status" value="1"/>
</dbReference>
<dbReference type="Proteomes" id="UP001501787">
    <property type="component" value="Unassembled WGS sequence"/>
</dbReference>
<feature type="domain" description="RecF/RecN/SMC N-terminal" evidence="7">
    <location>
        <begin position="4"/>
        <end position="369"/>
    </location>
</feature>
<organism evidence="8 9">
    <name type="scientific">Psychrobacter aestuarii</name>
    <dbReference type="NCBI Taxonomy" id="556327"/>
    <lineage>
        <taxon>Bacteria</taxon>
        <taxon>Pseudomonadati</taxon>
        <taxon>Pseudomonadota</taxon>
        <taxon>Gammaproteobacteria</taxon>
        <taxon>Moraxellales</taxon>
        <taxon>Moraxellaceae</taxon>
        <taxon>Psychrobacter</taxon>
    </lineage>
</organism>
<dbReference type="Pfam" id="PF02463">
    <property type="entry name" value="SMC_N"/>
    <property type="match status" value="1"/>
</dbReference>
<sequence length="389" mass="43939">MSFMIERLHISYLRNIQQATLSMTKCNVLIGANGSGKTSLLEGVFLLSRGKSFRHHQPKRYIQHHQAAATVHASLSDGSILAIQKHTDASTLLRLNHNTVYNQSVLTEQLPTLLIDPSSMDMLEQGSASRRQLLDWLVFHMKQAFHPQWVAYQRLLKQRNSVLKRSRHLSSEQLTELRAWDSGLSNHAALIHHYRQHLFDAWQPYFEQTINALLPAYSGQLQLSYQAGFDTSHALDVQLHERLEQDAQLGYTRIGSHRADIHVHWRTKADGSASGNIKEQAANVLSRGEKKLLITALRLSQLPLLLNHAAHDERYANTRARPTPVVLLDDVTAELDARAVDILLTTLAKLPCQVILTSLTEDILPQVKAYWSEASMFHVKQGNISPATF</sequence>
<keyword evidence="3 6" id="KW-0547">Nucleotide-binding</keyword>
<evidence type="ECO:0000256" key="4">
    <source>
        <dbReference type="ARBA" id="ARBA00022840"/>
    </source>
</evidence>
<dbReference type="SUPFAM" id="SSF52540">
    <property type="entry name" value="P-loop containing nucleoside triphosphate hydrolases"/>
    <property type="match status" value="1"/>
</dbReference>
<evidence type="ECO:0000256" key="1">
    <source>
        <dbReference type="ARBA" id="ARBA00022490"/>
    </source>
</evidence>
<evidence type="ECO:0000259" key="7">
    <source>
        <dbReference type="Pfam" id="PF02463"/>
    </source>
</evidence>
<dbReference type="NCBIfam" id="TIGR00611">
    <property type="entry name" value="recf"/>
    <property type="match status" value="1"/>
</dbReference>
<dbReference type="PANTHER" id="PTHR32182">
    <property type="entry name" value="DNA REPLICATION AND REPAIR PROTEIN RECF"/>
    <property type="match status" value="1"/>
</dbReference>
<dbReference type="InterPro" id="IPR003395">
    <property type="entry name" value="RecF/RecN/SMC_N"/>
</dbReference>
<protein>
    <recommendedName>
        <fullName evidence="6">DNA replication and repair protein RecF</fullName>
    </recommendedName>
</protein>
<dbReference type="PANTHER" id="PTHR32182:SF0">
    <property type="entry name" value="DNA REPLICATION AND REPAIR PROTEIN RECF"/>
    <property type="match status" value="1"/>
</dbReference>
<keyword evidence="5 6" id="KW-0238">DNA-binding</keyword>
<keyword evidence="6" id="KW-0234">DNA repair</keyword>
<dbReference type="HAMAP" id="MF_00365">
    <property type="entry name" value="RecF"/>
    <property type="match status" value="1"/>
</dbReference>
<keyword evidence="2 6" id="KW-0235">DNA replication</keyword>
<dbReference type="EMBL" id="BAAAFR010000008">
    <property type="protein sequence ID" value="GAA0324295.1"/>
    <property type="molecule type" value="Genomic_DNA"/>
</dbReference>
<evidence type="ECO:0000313" key="9">
    <source>
        <dbReference type="Proteomes" id="UP001501787"/>
    </source>
</evidence>
<reference evidence="9" key="1">
    <citation type="journal article" date="2019" name="Int. J. Syst. Evol. Microbiol.">
        <title>The Global Catalogue of Microorganisms (GCM) 10K type strain sequencing project: providing services to taxonomists for standard genome sequencing and annotation.</title>
        <authorList>
            <consortium name="The Broad Institute Genomics Platform"/>
            <consortium name="The Broad Institute Genome Sequencing Center for Infectious Disease"/>
            <person name="Wu L."/>
            <person name="Ma J."/>
        </authorList>
    </citation>
    <scope>NUCLEOTIDE SEQUENCE [LARGE SCALE GENOMIC DNA]</scope>
    <source>
        <strain evidence="9">JCM 16343</strain>
    </source>
</reference>
<gene>
    <name evidence="6 8" type="primary">recF</name>
    <name evidence="8" type="ORF">GCM10009129_22640</name>
</gene>
<comment type="function">
    <text evidence="6">The RecF protein is involved in DNA metabolism; it is required for DNA replication and normal SOS inducibility. RecF binds preferentially to single-stranded, linear DNA. It also seems to bind ATP.</text>
</comment>
<dbReference type="InterPro" id="IPR042174">
    <property type="entry name" value="RecF_2"/>
</dbReference>
<proteinExistence type="inferred from homology"/>
<keyword evidence="6" id="KW-0742">SOS response</keyword>
<comment type="caution">
    <text evidence="8">The sequence shown here is derived from an EMBL/GenBank/DDBJ whole genome shotgun (WGS) entry which is preliminary data.</text>
</comment>
<dbReference type="Gene3D" id="1.20.1050.90">
    <property type="entry name" value="RecF/RecN/SMC, N-terminal domain"/>
    <property type="match status" value="1"/>
</dbReference>
<evidence type="ECO:0000256" key="2">
    <source>
        <dbReference type="ARBA" id="ARBA00022705"/>
    </source>
</evidence>
<evidence type="ECO:0000256" key="6">
    <source>
        <dbReference type="HAMAP-Rule" id="MF_00365"/>
    </source>
</evidence>
<dbReference type="InterPro" id="IPR001238">
    <property type="entry name" value="DNA-binding_RecF"/>
</dbReference>
<name>A0ABP3FTZ2_9GAMM</name>
<keyword evidence="4 6" id="KW-0067">ATP-binding</keyword>
<feature type="binding site" evidence="6">
    <location>
        <begin position="31"/>
        <end position="38"/>
    </location>
    <ligand>
        <name>ATP</name>
        <dbReference type="ChEBI" id="CHEBI:30616"/>
    </ligand>
</feature>